<keyword evidence="2" id="KW-1185">Reference proteome</keyword>
<protein>
    <submittedName>
        <fullName evidence="1">Uncharacterized protein</fullName>
    </submittedName>
</protein>
<name>A0A291HN95_9GAMM</name>
<dbReference type="KEGG" id="zdf:AN401_07095"/>
<proteinExistence type="predicted"/>
<dbReference type="AlphaFoldDB" id="A0A291HN95"/>
<sequence length="64" mass="6847">MAKCTVMIEITAEGGDLSLNVRTFGDGADSAANLMADYLVKLTKHAAEQVGNELKEMTHAKAKH</sequence>
<dbReference type="EMBL" id="CP012621">
    <property type="protein sequence ID" value="ATG73650.1"/>
    <property type="molecule type" value="Genomic_DNA"/>
</dbReference>
<reference evidence="2" key="1">
    <citation type="submission" date="2015-09" db="EMBL/GenBank/DDBJ databases">
        <authorList>
            <person name="Shao Z."/>
            <person name="Wang L."/>
        </authorList>
    </citation>
    <scope>NUCLEOTIDE SEQUENCE [LARGE SCALE GENOMIC DNA]</scope>
    <source>
        <strain evidence="2">F13-1</strain>
    </source>
</reference>
<evidence type="ECO:0000313" key="1">
    <source>
        <dbReference type="EMBL" id="ATG73650.1"/>
    </source>
</evidence>
<dbReference type="Proteomes" id="UP000217763">
    <property type="component" value="Chromosome"/>
</dbReference>
<accession>A0A291HN95</accession>
<gene>
    <name evidence="1" type="ORF">AN401_07095</name>
</gene>
<dbReference type="RefSeq" id="WP_096778924.1">
    <property type="nucleotide sequence ID" value="NZ_CP012621.1"/>
</dbReference>
<evidence type="ECO:0000313" key="2">
    <source>
        <dbReference type="Proteomes" id="UP000217763"/>
    </source>
</evidence>
<organism evidence="1 2">
    <name type="scientific">Zobellella denitrificans</name>
    <dbReference type="NCBI Taxonomy" id="347534"/>
    <lineage>
        <taxon>Bacteria</taxon>
        <taxon>Pseudomonadati</taxon>
        <taxon>Pseudomonadota</taxon>
        <taxon>Gammaproteobacteria</taxon>
        <taxon>Aeromonadales</taxon>
        <taxon>Aeromonadaceae</taxon>
        <taxon>Zobellella</taxon>
    </lineage>
</organism>